<sequence>MPDGRYEPYSSWTVRRVPVTNVIVVVDTRISWEHLAALPEVYGTRLGVSVPSAELGAKAKALEPWCGNFTDGQVALHVTVHAGAIVTATTRRDQQFEWLKKDRCGQRHTRARRVCGVFQDAGRVL</sequence>
<accession>A0ABQ8Q8W1</accession>
<comment type="caution">
    <text evidence="1">The sequence shown here is derived from an EMBL/GenBank/DDBJ whole genome shotgun (WGS) entry which is preliminary data.</text>
</comment>
<dbReference type="Proteomes" id="UP001163828">
    <property type="component" value="Unassembled WGS sequence"/>
</dbReference>
<organism evidence="1 2">
    <name type="scientific">Lentinula boryana</name>
    <dbReference type="NCBI Taxonomy" id="40481"/>
    <lineage>
        <taxon>Eukaryota</taxon>
        <taxon>Fungi</taxon>
        <taxon>Dikarya</taxon>
        <taxon>Basidiomycota</taxon>
        <taxon>Agaricomycotina</taxon>
        <taxon>Agaricomycetes</taxon>
        <taxon>Agaricomycetidae</taxon>
        <taxon>Agaricales</taxon>
        <taxon>Marasmiineae</taxon>
        <taxon>Omphalotaceae</taxon>
        <taxon>Lentinula</taxon>
    </lineage>
</organism>
<keyword evidence="2" id="KW-1185">Reference proteome</keyword>
<protein>
    <submittedName>
        <fullName evidence="1">Uncharacterized protein</fullName>
    </submittedName>
</protein>
<name>A0ABQ8Q8W1_9AGAR</name>
<proteinExistence type="predicted"/>
<evidence type="ECO:0000313" key="2">
    <source>
        <dbReference type="Proteomes" id="UP001163828"/>
    </source>
</evidence>
<evidence type="ECO:0000313" key="1">
    <source>
        <dbReference type="EMBL" id="KAJ3994966.1"/>
    </source>
</evidence>
<dbReference type="EMBL" id="MU790675">
    <property type="protein sequence ID" value="KAJ3994966.1"/>
    <property type="molecule type" value="Genomic_DNA"/>
</dbReference>
<reference evidence="1" key="1">
    <citation type="submission" date="2022-08" db="EMBL/GenBank/DDBJ databases">
        <authorList>
            <consortium name="DOE Joint Genome Institute"/>
            <person name="Min B."/>
            <person name="Riley R."/>
            <person name="Sierra-Patev S."/>
            <person name="Naranjo-Ortiz M."/>
            <person name="Looney B."/>
            <person name="Konkel Z."/>
            <person name="Slot J.C."/>
            <person name="Sakamoto Y."/>
            <person name="Steenwyk J.L."/>
            <person name="Rokas A."/>
            <person name="Carro J."/>
            <person name="Camarero S."/>
            <person name="Ferreira P."/>
            <person name="Molpeceres G."/>
            <person name="Ruiz-Duenas F.J."/>
            <person name="Serrano A."/>
            <person name="Henrissat B."/>
            <person name="Drula E."/>
            <person name="Hughes K.W."/>
            <person name="Mata J.L."/>
            <person name="Ishikawa N.K."/>
            <person name="Vargas-Isla R."/>
            <person name="Ushijima S."/>
            <person name="Smith C.A."/>
            <person name="Ahrendt S."/>
            <person name="Andreopoulos W."/>
            <person name="He G."/>
            <person name="Labutti K."/>
            <person name="Lipzen A."/>
            <person name="Ng V."/>
            <person name="Sandor L."/>
            <person name="Barry K."/>
            <person name="Martinez A.T."/>
            <person name="Xiao Y."/>
            <person name="Gibbons J.G."/>
            <person name="Terashima K."/>
            <person name="Hibbett D.S."/>
            <person name="Grigoriev I.V."/>
        </authorList>
    </citation>
    <scope>NUCLEOTIDE SEQUENCE</scope>
    <source>
        <strain evidence="1">TFB10827</strain>
    </source>
</reference>
<gene>
    <name evidence="1" type="ORF">F5050DRAFT_1770422</name>
</gene>